<dbReference type="SUPFAM" id="SSF51445">
    <property type="entry name" value="(Trans)glycosidases"/>
    <property type="match status" value="1"/>
</dbReference>
<keyword evidence="2 4" id="KW-0378">Hydrolase</keyword>
<evidence type="ECO:0000256" key="2">
    <source>
        <dbReference type="ARBA" id="ARBA00022801"/>
    </source>
</evidence>
<accession>A0A8S9ZFE2</accession>
<dbReference type="EMBL" id="JABEBT010000115">
    <property type="protein sequence ID" value="KAF7631183.1"/>
    <property type="molecule type" value="Genomic_DNA"/>
</dbReference>
<dbReference type="InterPro" id="IPR017853">
    <property type="entry name" value="GH"/>
</dbReference>
<evidence type="ECO:0000313" key="6">
    <source>
        <dbReference type="EMBL" id="KAF7631183.1"/>
    </source>
</evidence>
<comment type="similarity">
    <text evidence="1 4">Belongs to the glycosyl hydrolase 5 (cellulase A) family.</text>
</comment>
<comment type="caution">
    <text evidence="6">The sequence shown here is derived from an EMBL/GenBank/DDBJ whole genome shotgun (WGS) entry which is preliminary data.</text>
</comment>
<keyword evidence="7" id="KW-1185">Reference proteome</keyword>
<dbReference type="OrthoDB" id="17181at2759"/>
<evidence type="ECO:0000256" key="1">
    <source>
        <dbReference type="ARBA" id="ARBA00005641"/>
    </source>
</evidence>
<gene>
    <name evidence="6" type="ORF">Mgra_00008557</name>
</gene>
<evidence type="ECO:0000259" key="5">
    <source>
        <dbReference type="Pfam" id="PF00150"/>
    </source>
</evidence>
<evidence type="ECO:0000313" key="7">
    <source>
        <dbReference type="Proteomes" id="UP000605970"/>
    </source>
</evidence>
<sequence>MDVIILWIKSDLGRSKISRQKLLSVVYRENLLSNKLIREENRTGKIEMFKQQLHLALPAANPPYGKLSVRNGQLKGSNDQVATLRGISLWFSQWITEFYSPGVVRAIKCFYNGNVVRASIGTCCSGYLENPSAAINAATTIGDAAIANGMYFIIDWHDVANQKCNNDADFNNFINSAIKFFTTIINKYKGSPNILLELWNEPAYTCSWAKLKQYYNAVLTVLISIRKIDPNVVVILGTPKQSTGPSDEVINSPVVGANLMYALHFYCVPYQQHIENQKQMILKAKSKGFATFVSEYGDADATPPAPLQPAAMKAFWQFMDQNQLSYAKWSLTNKDEVYSLMVPWCSASQAFQESCLSASGKLLREHMWSLNNGINGC</sequence>
<organism evidence="6 7">
    <name type="scientific">Meloidogyne graminicola</name>
    <dbReference type="NCBI Taxonomy" id="189291"/>
    <lineage>
        <taxon>Eukaryota</taxon>
        <taxon>Metazoa</taxon>
        <taxon>Ecdysozoa</taxon>
        <taxon>Nematoda</taxon>
        <taxon>Chromadorea</taxon>
        <taxon>Rhabditida</taxon>
        <taxon>Tylenchina</taxon>
        <taxon>Tylenchomorpha</taxon>
        <taxon>Tylenchoidea</taxon>
        <taxon>Meloidogynidae</taxon>
        <taxon>Meloidogyninae</taxon>
        <taxon>Meloidogyne</taxon>
    </lineage>
</organism>
<feature type="domain" description="Glycoside hydrolase family 5" evidence="5">
    <location>
        <begin position="83"/>
        <end position="334"/>
    </location>
</feature>
<proteinExistence type="inferred from homology"/>
<dbReference type="GO" id="GO:0004553">
    <property type="term" value="F:hydrolase activity, hydrolyzing O-glycosyl compounds"/>
    <property type="evidence" value="ECO:0007669"/>
    <property type="project" value="InterPro"/>
</dbReference>
<dbReference type="GO" id="GO:0000272">
    <property type="term" value="P:polysaccharide catabolic process"/>
    <property type="evidence" value="ECO:0007669"/>
    <property type="project" value="InterPro"/>
</dbReference>
<keyword evidence="3 4" id="KW-0326">Glycosidase</keyword>
<dbReference type="InterPro" id="IPR001547">
    <property type="entry name" value="Glyco_hydro_5"/>
</dbReference>
<dbReference type="PANTHER" id="PTHR34142:SF1">
    <property type="entry name" value="GLYCOSIDE HYDROLASE FAMILY 5 DOMAIN-CONTAINING PROTEIN"/>
    <property type="match status" value="1"/>
</dbReference>
<reference evidence="6" key="1">
    <citation type="journal article" date="2020" name="Ecol. Evol.">
        <title>Genome structure and content of the rice root-knot nematode (Meloidogyne graminicola).</title>
        <authorList>
            <person name="Phan N.T."/>
            <person name="Danchin E.G.J."/>
            <person name="Klopp C."/>
            <person name="Perfus-Barbeoch L."/>
            <person name="Kozlowski D.K."/>
            <person name="Koutsovoulos G.D."/>
            <person name="Lopez-Roques C."/>
            <person name="Bouchez O."/>
            <person name="Zahm M."/>
            <person name="Besnard G."/>
            <person name="Bellafiore S."/>
        </authorList>
    </citation>
    <scope>NUCLEOTIDE SEQUENCE</scope>
    <source>
        <strain evidence="6">VN-18</strain>
    </source>
</reference>
<dbReference type="Gene3D" id="3.20.20.80">
    <property type="entry name" value="Glycosidases"/>
    <property type="match status" value="1"/>
</dbReference>
<evidence type="ECO:0000256" key="3">
    <source>
        <dbReference type="ARBA" id="ARBA00023295"/>
    </source>
</evidence>
<dbReference type="AlphaFoldDB" id="A0A8S9ZFE2"/>
<protein>
    <submittedName>
        <fullName evidence="6">Beta-1,4-endoglucanase</fullName>
    </submittedName>
</protein>
<evidence type="ECO:0000256" key="4">
    <source>
        <dbReference type="RuleBase" id="RU361153"/>
    </source>
</evidence>
<dbReference type="Proteomes" id="UP000605970">
    <property type="component" value="Unassembled WGS sequence"/>
</dbReference>
<dbReference type="Pfam" id="PF00150">
    <property type="entry name" value="Cellulase"/>
    <property type="match status" value="1"/>
</dbReference>
<name>A0A8S9ZFE2_9BILA</name>
<dbReference type="PANTHER" id="PTHR34142">
    <property type="entry name" value="ENDO-BETA-1,4-GLUCANASE A"/>
    <property type="match status" value="1"/>
</dbReference>